<keyword evidence="2" id="KW-0812">Transmembrane</keyword>
<proteinExistence type="predicted"/>
<evidence type="ECO:0000256" key="1">
    <source>
        <dbReference type="SAM" id="MobiDB-lite"/>
    </source>
</evidence>
<feature type="region of interest" description="Disordered" evidence="1">
    <location>
        <begin position="47"/>
        <end position="110"/>
    </location>
</feature>
<accession>A0ABM3FI16</accession>
<feature type="compositionally biased region" description="Polar residues" evidence="1">
    <location>
        <begin position="72"/>
        <end position="87"/>
    </location>
</feature>
<keyword evidence="3" id="KW-1185">Reference proteome</keyword>
<organism evidence="3 5">
    <name type="scientific">Neodiprion lecontei</name>
    <name type="common">Redheaded pine sawfly</name>
    <dbReference type="NCBI Taxonomy" id="441921"/>
    <lineage>
        <taxon>Eukaryota</taxon>
        <taxon>Metazoa</taxon>
        <taxon>Ecdysozoa</taxon>
        <taxon>Arthropoda</taxon>
        <taxon>Hexapoda</taxon>
        <taxon>Insecta</taxon>
        <taxon>Pterygota</taxon>
        <taxon>Neoptera</taxon>
        <taxon>Endopterygota</taxon>
        <taxon>Hymenoptera</taxon>
        <taxon>Tenthredinoidea</taxon>
        <taxon>Diprionidae</taxon>
        <taxon>Diprioninae</taxon>
        <taxon>Neodiprion</taxon>
    </lineage>
</organism>
<keyword evidence="2" id="KW-0472">Membrane</keyword>
<dbReference type="RefSeq" id="XP_046587667.1">
    <property type="nucleotide sequence ID" value="XM_046731711.1"/>
</dbReference>
<reference evidence="4 5" key="1">
    <citation type="submission" date="2025-05" db="UniProtKB">
        <authorList>
            <consortium name="RefSeq"/>
        </authorList>
    </citation>
    <scope>IDENTIFICATION</scope>
    <source>
        <tissue evidence="4 5">Thorax and Abdomen</tissue>
    </source>
</reference>
<keyword evidence="2" id="KW-1133">Transmembrane helix</keyword>
<evidence type="ECO:0000313" key="3">
    <source>
        <dbReference type="Proteomes" id="UP000829291"/>
    </source>
</evidence>
<feature type="transmembrane region" description="Helical" evidence="2">
    <location>
        <begin position="238"/>
        <end position="257"/>
    </location>
</feature>
<evidence type="ECO:0000313" key="5">
    <source>
        <dbReference type="RefSeq" id="XP_046587667.1"/>
    </source>
</evidence>
<evidence type="ECO:0000313" key="4">
    <source>
        <dbReference type="RefSeq" id="XP_046587666.1"/>
    </source>
</evidence>
<feature type="compositionally biased region" description="Low complexity" evidence="1">
    <location>
        <begin position="99"/>
        <end position="109"/>
    </location>
</feature>
<dbReference type="Proteomes" id="UP000829291">
    <property type="component" value="Chromosome 2"/>
</dbReference>
<protein>
    <submittedName>
        <fullName evidence="4 5">Uncharacterized protein LOC124292939 isoform X2</fullName>
    </submittedName>
</protein>
<name>A0ABM3FI16_NEOLC</name>
<gene>
    <name evidence="4 5" type="primary">LOC124292939</name>
</gene>
<dbReference type="GeneID" id="124292939"/>
<feature type="region of interest" description="Disordered" evidence="1">
    <location>
        <begin position="142"/>
        <end position="172"/>
    </location>
</feature>
<dbReference type="RefSeq" id="XP_046587666.1">
    <property type="nucleotide sequence ID" value="XM_046731710.1"/>
</dbReference>
<sequence length="259" mass="29285">MVHCFDENVKYLGPKSFEVEKHNRNEETRMSITRSKRRAKCTVETTVLNDDPSDGYDRSYHHHRHHNPPPKNFNTKTSYSVSRTVTSPPVEHNFNTRHSSSSADSDVSSQIAHDSHPILENLPTIPHLPAIPHIGHEATYPHQGGGAVESTDENDRNAHDTAFGGPEPGPGEKTITFKTNTHRQEKVDQRGFVREKTNGYPVRPNEDWRARFKDMPFLVDENGRIIGNAASSTFDSSFFGVKFTFVLLLQIAIWVFLAL</sequence>
<evidence type="ECO:0000256" key="2">
    <source>
        <dbReference type="SAM" id="Phobius"/>
    </source>
</evidence>